<keyword evidence="5" id="KW-1185">Reference proteome</keyword>
<evidence type="ECO:0000313" key="4">
    <source>
        <dbReference type="EnsemblMetazoa" id="LLOJ005024-PA"/>
    </source>
</evidence>
<dbReference type="SMART" id="SM00596">
    <property type="entry name" value="PRE_C2HC"/>
    <property type="match status" value="1"/>
</dbReference>
<dbReference type="AlphaFoldDB" id="A0A1B0CK87"/>
<dbReference type="Proteomes" id="UP000092461">
    <property type="component" value="Unassembled WGS sequence"/>
</dbReference>
<reference evidence="5" key="1">
    <citation type="submission" date="2012-05" db="EMBL/GenBank/DDBJ databases">
        <title>Whole Genome Assembly of Lutzomyia longipalpis.</title>
        <authorList>
            <person name="Richards S."/>
            <person name="Qu C."/>
            <person name="Dillon R."/>
            <person name="Worley K."/>
            <person name="Scherer S."/>
            <person name="Batterton M."/>
            <person name="Taylor A."/>
            <person name="Hawes A."/>
            <person name="Hernandez B."/>
            <person name="Kovar C."/>
            <person name="Mandapat C."/>
            <person name="Pham C."/>
            <person name="Qu C."/>
            <person name="Jing C."/>
            <person name="Bess C."/>
            <person name="Bandaranaike D."/>
            <person name="Ngo D."/>
            <person name="Ongeri F."/>
            <person name="Arias F."/>
            <person name="Lara F."/>
            <person name="Weissenberger G."/>
            <person name="Kamau G."/>
            <person name="Han H."/>
            <person name="Shen H."/>
            <person name="Dinh H."/>
            <person name="Khalil I."/>
            <person name="Jones J."/>
            <person name="Shafer J."/>
            <person name="Jayaseelan J."/>
            <person name="Quiroz J."/>
            <person name="Blankenburg K."/>
            <person name="Nguyen L."/>
            <person name="Jackson L."/>
            <person name="Francisco L."/>
            <person name="Tang L.-Y."/>
            <person name="Pu L.-L."/>
            <person name="Perales L."/>
            <person name="Lorensuhewa L."/>
            <person name="Munidasa M."/>
            <person name="Coyle M."/>
            <person name="Taylor M."/>
            <person name="Puazo M."/>
            <person name="Firestine M."/>
            <person name="Scheel M."/>
            <person name="Javaid M."/>
            <person name="Wang M."/>
            <person name="Li M."/>
            <person name="Tabassum N."/>
            <person name="Saada N."/>
            <person name="Osuji N."/>
            <person name="Aqrawi P."/>
            <person name="Fu Q."/>
            <person name="Thornton R."/>
            <person name="Raj R."/>
            <person name="Goodspeed R."/>
            <person name="Mata R."/>
            <person name="Najjar R."/>
            <person name="Gubbala S."/>
            <person name="Lee S."/>
            <person name="Denson S."/>
            <person name="Patil S."/>
            <person name="Macmil S."/>
            <person name="Qi S."/>
            <person name="Matskevitch T."/>
            <person name="Palculict T."/>
            <person name="Mathew T."/>
            <person name="Vee V."/>
            <person name="Velamala V."/>
            <person name="Korchina V."/>
            <person name="Cai W."/>
            <person name="Liu W."/>
            <person name="Dai W."/>
            <person name="Zou X."/>
            <person name="Zhu Y."/>
            <person name="Zhang Y."/>
            <person name="Wu Y.-Q."/>
            <person name="Xin Y."/>
            <person name="Nazarath L."/>
            <person name="Kovar C."/>
            <person name="Han Y."/>
            <person name="Muzny D."/>
            <person name="Gibbs R."/>
        </authorList>
    </citation>
    <scope>NUCLEOTIDE SEQUENCE [LARGE SCALE GENOMIC DNA]</scope>
    <source>
        <strain evidence="5">Jacobina</strain>
    </source>
</reference>
<feature type="region of interest" description="Disordered" evidence="1">
    <location>
        <begin position="319"/>
        <end position="369"/>
    </location>
</feature>
<dbReference type="EMBL" id="GITU01006225">
    <property type="protein sequence ID" value="MBC1174928.1"/>
    <property type="molecule type" value="Transcribed_RNA"/>
</dbReference>
<sequence length="404" mass="45703">MDNNNESTSDNAGSDWQPVHGKRKGHGSPGTSNQPTKQTRIDEYLPPVSTHNKFGVLTNGSDEGNQDNQQSQSDTTKDADNAVRVPKPPPIVVHDVEDISNLTAILREKIADNYTIKAMKRNDVKIMLNTVDAYRDVLKVLREKKMQLHSYQYKAEKPFRVVVRNLHHSTNVDEIRVALEEKGHSVQLVWNARHRRTKAALPIFFINLAPAVNNKDIYKIDVLLHTKIKVEAPHPRTDVPQCTRCQSYNHTKRYCDRNPRCVKCAGLHFTKDCTRKEKDENVKCVNCLGNHPANYKGCDVYKQIYKKTFPSLRKKDVRPSVNGGEVRGVGESSHVRAGTSYAEAARQGRRQQEQIDQSSDTSGSQPRVSDDMTDLKIMMRQLMEQTSSILNMVTALVSVMSKND</sequence>
<reference evidence="3" key="2">
    <citation type="journal article" date="2020" name="BMC">
        <title>Leishmania infection induces a limited differential gene expression in the sand fly midgut.</title>
        <authorList>
            <person name="Coutinho-Abreu I.V."/>
            <person name="Serafim T.D."/>
            <person name="Meneses C."/>
            <person name="Kamhawi S."/>
            <person name="Oliveira F."/>
            <person name="Valenzuela J.G."/>
        </authorList>
    </citation>
    <scope>NUCLEOTIDE SEQUENCE</scope>
    <source>
        <strain evidence="3">Jacobina</strain>
        <tissue evidence="3">Midgut</tissue>
    </source>
</reference>
<dbReference type="Pfam" id="PF07530">
    <property type="entry name" value="PRE_C2HC"/>
    <property type="match status" value="1"/>
</dbReference>
<feature type="compositionally biased region" description="Polar residues" evidence="1">
    <location>
        <begin position="58"/>
        <end position="74"/>
    </location>
</feature>
<feature type="compositionally biased region" description="Polar residues" evidence="1">
    <location>
        <begin position="29"/>
        <end position="38"/>
    </location>
</feature>
<reference evidence="4" key="3">
    <citation type="submission" date="2020-05" db="UniProtKB">
        <authorList>
            <consortium name="EnsemblMetazoa"/>
        </authorList>
    </citation>
    <scope>IDENTIFICATION</scope>
    <source>
        <strain evidence="4">Jacobina</strain>
    </source>
</reference>
<evidence type="ECO:0000256" key="1">
    <source>
        <dbReference type="SAM" id="MobiDB-lite"/>
    </source>
</evidence>
<dbReference type="PANTHER" id="PTHR33273">
    <property type="entry name" value="DOMAIN-CONTAINING PROTEIN, PUTATIVE-RELATED"/>
    <property type="match status" value="1"/>
</dbReference>
<feature type="region of interest" description="Disordered" evidence="1">
    <location>
        <begin position="1"/>
        <end position="89"/>
    </location>
</feature>
<dbReference type="EnsemblMetazoa" id="LLOJ005024-RA">
    <property type="protein sequence ID" value="LLOJ005024-PA"/>
    <property type="gene ID" value="LLOJ005024"/>
</dbReference>
<accession>A0A1B0CK87</accession>
<dbReference type="PANTHER" id="PTHR33273:SF2">
    <property type="entry name" value="ENDONUCLEASE_EXONUCLEASE_PHOSPHATASE DOMAIN-CONTAINING PROTEIN"/>
    <property type="match status" value="1"/>
</dbReference>
<feature type="compositionally biased region" description="Polar residues" evidence="1">
    <location>
        <begin position="355"/>
        <end position="367"/>
    </location>
</feature>
<protein>
    <submittedName>
        <fullName evidence="3">Putative nucleic-acid-binding protein from transposon x-element</fullName>
    </submittedName>
</protein>
<evidence type="ECO:0000313" key="3">
    <source>
        <dbReference type="EMBL" id="MBC1174928.1"/>
    </source>
</evidence>
<proteinExistence type="predicted"/>
<dbReference type="InterPro" id="IPR006579">
    <property type="entry name" value="Pre_C2HC_dom"/>
</dbReference>
<evidence type="ECO:0000313" key="5">
    <source>
        <dbReference type="Proteomes" id="UP000092461"/>
    </source>
</evidence>
<dbReference type="VEuPathDB" id="VectorBase:LLOJ005024"/>
<dbReference type="EMBL" id="AJWK01015895">
    <property type="status" value="NOT_ANNOTATED_CDS"/>
    <property type="molecule type" value="Genomic_DNA"/>
</dbReference>
<feature type="compositionally biased region" description="Polar residues" evidence="1">
    <location>
        <begin position="1"/>
        <end position="14"/>
    </location>
</feature>
<name>A0A1B0CK87_LUTLO</name>
<organism evidence="4 5">
    <name type="scientific">Lutzomyia longipalpis</name>
    <name type="common">Sand fly</name>
    <dbReference type="NCBI Taxonomy" id="7200"/>
    <lineage>
        <taxon>Eukaryota</taxon>
        <taxon>Metazoa</taxon>
        <taxon>Ecdysozoa</taxon>
        <taxon>Arthropoda</taxon>
        <taxon>Hexapoda</taxon>
        <taxon>Insecta</taxon>
        <taxon>Pterygota</taxon>
        <taxon>Neoptera</taxon>
        <taxon>Endopterygota</taxon>
        <taxon>Diptera</taxon>
        <taxon>Nematocera</taxon>
        <taxon>Psychodoidea</taxon>
        <taxon>Psychodidae</taxon>
        <taxon>Lutzomyia</taxon>
        <taxon>Lutzomyia</taxon>
    </lineage>
</organism>
<feature type="domain" description="Pre-C2HC" evidence="2">
    <location>
        <begin position="172"/>
        <end position="240"/>
    </location>
</feature>
<evidence type="ECO:0000259" key="2">
    <source>
        <dbReference type="SMART" id="SM00596"/>
    </source>
</evidence>